<gene>
    <name evidence="3" type="ORF">PROFUN_16131</name>
</gene>
<reference evidence="3 4" key="1">
    <citation type="journal article" date="2018" name="Genome Biol. Evol.">
        <title>Multiple Roots of Fruiting Body Formation in Amoebozoa.</title>
        <authorList>
            <person name="Hillmann F."/>
            <person name="Forbes G."/>
            <person name="Novohradska S."/>
            <person name="Ferling I."/>
            <person name="Riege K."/>
            <person name="Groth M."/>
            <person name="Westermann M."/>
            <person name="Marz M."/>
            <person name="Spaller T."/>
            <person name="Winckler T."/>
            <person name="Schaap P."/>
            <person name="Glockner G."/>
        </authorList>
    </citation>
    <scope>NUCLEOTIDE SEQUENCE [LARGE SCALE GENOMIC DNA]</scope>
    <source>
        <strain evidence="3 4">Jena</strain>
    </source>
</reference>
<keyword evidence="2" id="KW-0472">Membrane</keyword>
<dbReference type="AlphaFoldDB" id="A0A2P6MS74"/>
<dbReference type="InParanoid" id="A0A2P6MS74"/>
<keyword evidence="4" id="KW-1185">Reference proteome</keyword>
<accession>A0A2P6MS74</accession>
<evidence type="ECO:0000313" key="4">
    <source>
        <dbReference type="Proteomes" id="UP000241769"/>
    </source>
</evidence>
<keyword evidence="2" id="KW-1133">Transmembrane helix</keyword>
<evidence type="ECO:0000256" key="2">
    <source>
        <dbReference type="SAM" id="Phobius"/>
    </source>
</evidence>
<evidence type="ECO:0000256" key="1">
    <source>
        <dbReference type="SAM" id="MobiDB-lite"/>
    </source>
</evidence>
<proteinExistence type="predicted"/>
<organism evidence="3 4">
    <name type="scientific">Planoprotostelium fungivorum</name>
    <dbReference type="NCBI Taxonomy" id="1890364"/>
    <lineage>
        <taxon>Eukaryota</taxon>
        <taxon>Amoebozoa</taxon>
        <taxon>Evosea</taxon>
        <taxon>Variosea</taxon>
        <taxon>Cavosteliida</taxon>
        <taxon>Cavosteliaceae</taxon>
        <taxon>Planoprotostelium</taxon>
    </lineage>
</organism>
<feature type="compositionally biased region" description="Polar residues" evidence="1">
    <location>
        <begin position="309"/>
        <end position="325"/>
    </location>
</feature>
<keyword evidence="2" id="KW-0812">Transmembrane</keyword>
<protein>
    <submittedName>
        <fullName evidence="3">Uncharacterized protein</fullName>
    </submittedName>
</protein>
<dbReference type="EMBL" id="MDYQ01000457">
    <property type="protein sequence ID" value="PRP74550.1"/>
    <property type="molecule type" value="Genomic_DNA"/>
</dbReference>
<feature type="non-terminal residue" evidence="3">
    <location>
        <position position="1"/>
    </location>
</feature>
<comment type="caution">
    <text evidence="3">The sequence shown here is derived from an EMBL/GenBank/DDBJ whole genome shotgun (WGS) entry which is preliminary data.</text>
</comment>
<dbReference type="Proteomes" id="UP000241769">
    <property type="component" value="Unassembled WGS sequence"/>
</dbReference>
<feature type="region of interest" description="Disordered" evidence="1">
    <location>
        <begin position="299"/>
        <end position="325"/>
    </location>
</feature>
<sequence length="325" mass="35172">LVTITALYNKYKLRHKVPGLAGLFCGNFRFDISFQVFGNDTSPTCSCNSHSDSIPDLGSVFHCPFEDPSSISLGFESVSSTVHSPWATIQAIHEISSIASDLVHHIPSPNTATSNIQKVIRYARPNAWSLGISTQTMAFIYRPKNGDATDQYSYPSAQDANVLASKFPLNPSSIAVYSDPACRTGAGNLSTIAPGTYYVDGTAAQTAPAGPLWGSMGLYGALRTSQALARTATALRRRFGCVTTSALLVLIGVLFISLAINIASFFIDFHPKDLSSLHSLGTYKVISELDGTPSELLYSPTTESDHSRVLNQQTLRPRNWNKTTR</sequence>
<feature type="transmembrane region" description="Helical" evidence="2">
    <location>
        <begin position="246"/>
        <end position="267"/>
    </location>
</feature>
<evidence type="ECO:0000313" key="3">
    <source>
        <dbReference type="EMBL" id="PRP74550.1"/>
    </source>
</evidence>
<name>A0A2P6MS74_9EUKA</name>